<protein>
    <submittedName>
        <fullName evidence="4">Thiosulfate/3-mercaptopyruvate sulfurtransferase</fullName>
    </submittedName>
</protein>
<dbReference type="OrthoDB" id="9770030at2"/>
<reference evidence="4 5" key="1">
    <citation type="submission" date="2018-07" db="EMBL/GenBank/DDBJ databases">
        <title>Genomic Encyclopedia of Type Strains, Phase III (KMG-III): the genomes of soil and plant-associated and newly described type strains.</title>
        <authorList>
            <person name="Whitman W."/>
        </authorList>
    </citation>
    <scope>NUCLEOTIDE SEQUENCE [LARGE SCALE GENOMIC DNA]</scope>
    <source>
        <strain evidence="4 5">CECT 8575</strain>
    </source>
</reference>
<name>A0A368VSA2_9ACTN</name>
<dbReference type="PANTHER" id="PTHR11364:SF27">
    <property type="entry name" value="SULFURTRANSFERASE"/>
    <property type="match status" value="1"/>
</dbReference>
<keyword evidence="4" id="KW-0670">Pyruvate</keyword>
<keyword evidence="1 4" id="KW-0808">Transferase</keyword>
<evidence type="ECO:0000256" key="1">
    <source>
        <dbReference type="ARBA" id="ARBA00022679"/>
    </source>
</evidence>
<dbReference type="EMBL" id="QPJC01000005">
    <property type="protein sequence ID" value="RCW44005.1"/>
    <property type="molecule type" value="Genomic_DNA"/>
</dbReference>
<evidence type="ECO:0000259" key="3">
    <source>
        <dbReference type="PROSITE" id="PS50206"/>
    </source>
</evidence>
<dbReference type="InterPro" id="IPR045078">
    <property type="entry name" value="TST/MPST-like"/>
</dbReference>
<dbReference type="PROSITE" id="PS00380">
    <property type="entry name" value="RHODANESE_1"/>
    <property type="match status" value="1"/>
</dbReference>
<keyword evidence="2" id="KW-0677">Repeat</keyword>
<dbReference type="SMART" id="SM00450">
    <property type="entry name" value="RHOD"/>
    <property type="match status" value="2"/>
</dbReference>
<dbReference type="PANTHER" id="PTHR11364">
    <property type="entry name" value="THIOSULFATE SULFERTANSFERASE"/>
    <property type="match status" value="1"/>
</dbReference>
<gene>
    <name evidence="4" type="ORF">DFQ14_105150</name>
</gene>
<dbReference type="RefSeq" id="WP_114453106.1">
    <property type="nucleotide sequence ID" value="NZ_QPJC01000005.1"/>
</dbReference>
<proteinExistence type="predicted"/>
<dbReference type="SUPFAM" id="SSF52821">
    <property type="entry name" value="Rhodanese/Cell cycle control phosphatase"/>
    <property type="match status" value="2"/>
</dbReference>
<dbReference type="InterPro" id="IPR036873">
    <property type="entry name" value="Rhodanese-like_dom_sf"/>
</dbReference>
<dbReference type="GO" id="GO:0004792">
    <property type="term" value="F:thiosulfate-cyanide sulfurtransferase activity"/>
    <property type="evidence" value="ECO:0007669"/>
    <property type="project" value="InterPro"/>
</dbReference>
<dbReference type="Proteomes" id="UP000253495">
    <property type="component" value="Unassembled WGS sequence"/>
</dbReference>
<dbReference type="Pfam" id="PF00581">
    <property type="entry name" value="Rhodanese"/>
    <property type="match status" value="2"/>
</dbReference>
<dbReference type="PROSITE" id="PS50206">
    <property type="entry name" value="RHODANESE_3"/>
    <property type="match status" value="2"/>
</dbReference>
<dbReference type="CDD" id="cd01449">
    <property type="entry name" value="TST_Repeat_2"/>
    <property type="match status" value="1"/>
</dbReference>
<evidence type="ECO:0000256" key="2">
    <source>
        <dbReference type="ARBA" id="ARBA00022737"/>
    </source>
</evidence>
<sequence length="288" mass="30490">MHPLITTAALELLLQQEVPPTLLDVRWRLSGPPGRQDYDRGHVPGAVFVDLESELASPPGAEGRHPLPEPAQLEGVLRAAGVDRDRPVVVYDDGDGSAAARAWWLLRWAGHGRVSVLDGGYAAWVAEGLPVAEVEPRPRPGDFRVRPGCMPVVDAQGAARLAADGHLLDARAPERYRGEHEPVDAKAGHIPGAINAPFADHVVSPGNASPVRWRSPAELAERFARMGVTGTAPVGAYCGSGVTACSVLLALEHAGVSTPEHPAVLYAGSWSHWSRDPQRPVATGAEPG</sequence>
<dbReference type="AlphaFoldDB" id="A0A368VSA2"/>
<dbReference type="InterPro" id="IPR001763">
    <property type="entry name" value="Rhodanese-like_dom"/>
</dbReference>
<accession>A0A368VSA2</accession>
<organism evidence="4 5">
    <name type="scientific">Halopolyspora algeriensis</name>
    <dbReference type="NCBI Taxonomy" id="1500506"/>
    <lineage>
        <taxon>Bacteria</taxon>
        <taxon>Bacillati</taxon>
        <taxon>Actinomycetota</taxon>
        <taxon>Actinomycetes</taxon>
        <taxon>Actinomycetes incertae sedis</taxon>
        <taxon>Halopolyspora</taxon>
    </lineage>
</organism>
<dbReference type="Gene3D" id="3.40.250.10">
    <property type="entry name" value="Rhodanese-like domain"/>
    <property type="match status" value="2"/>
</dbReference>
<dbReference type="InterPro" id="IPR001307">
    <property type="entry name" value="Thiosulphate_STrfase_CS"/>
</dbReference>
<dbReference type="CDD" id="cd01448">
    <property type="entry name" value="TST_Repeat_1"/>
    <property type="match status" value="1"/>
</dbReference>
<comment type="caution">
    <text evidence="4">The sequence shown here is derived from an EMBL/GenBank/DDBJ whole genome shotgun (WGS) entry which is preliminary data.</text>
</comment>
<keyword evidence="5" id="KW-1185">Reference proteome</keyword>
<feature type="domain" description="Rhodanese" evidence="3">
    <location>
        <begin position="161"/>
        <end position="282"/>
    </location>
</feature>
<feature type="domain" description="Rhodanese" evidence="3">
    <location>
        <begin position="16"/>
        <end position="133"/>
    </location>
</feature>
<evidence type="ECO:0000313" key="4">
    <source>
        <dbReference type="EMBL" id="RCW44005.1"/>
    </source>
</evidence>
<evidence type="ECO:0000313" key="5">
    <source>
        <dbReference type="Proteomes" id="UP000253495"/>
    </source>
</evidence>